<dbReference type="EMBL" id="MELI01000028">
    <property type="protein sequence ID" value="OFW34899.1"/>
    <property type="molecule type" value="Genomic_DNA"/>
</dbReference>
<feature type="transmembrane region" description="Helical" evidence="1">
    <location>
        <begin position="58"/>
        <end position="81"/>
    </location>
</feature>
<name>A0A1F2UPL4_9ACTN</name>
<keyword evidence="1" id="KW-0812">Transmembrane</keyword>
<keyword evidence="1" id="KW-1133">Transmembrane helix</keyword>
<feature type="transmembrane region" description="Helical" evidence="1">
    <location>
        <begin position="93"/>
        <end position="111"/>
    </location>
</feature>
<evidence type="ECO:0000256" key="1">
    <source>
        <dbReference type="SAM" id="Phobius"/>
    </source>
</evidence>
<reference evidence="3 4" key="1">
    <citation type="journal article" date="2016" name="Nat. Commun.">
        <title>Thousands of microbial genomes shed light on interconnected biogeochemical processes in an aquifer system.</title>
        <authorList>
            <person name="Anantharaman K."/>
            <person name="Brown C.T."/>
            <person name="Hug L.A."/>
            <person name="Sharon I."/>
            <person name="Castelle C.J."/>
            <person name="Probst A.J."/>
            <person name="Thomas B.C."/>
            <person name="Singh A."/>
            <person name="Wilkins M.J."/>
            <person name="Karaoz U."/>
            <person name="Brodie E.L."/>
            <person name="Williams K.H."/>
            <person name="Hubbard S.S."/>
            <person name="Banfield J.F."/>
        </authorList>
    </citation>
    <scope>NUCLEOTIDE SEQUENCE [LARGE SCALE GENOMIC DNA]</scope>
</reference>
<dbReference type="PANTHER" id="PTHR28008">
    <property type="entry name" value="DOMAIN PROTEIN, PUTATIVE (AFU_ORTHOLOGUE AFUA_3G10980)-RELATED"/>
    <property type="match status" value="1"/>
</dbReference>
<comment type="caution">
    <text evidence="3">The sequence shown here is derived from an EMBL/GenBank/DDBJ whole genome shotgun (WGS) entry which is preliminary data.</text>
</comment>
<dbReference type="Pfam" id="PF04892">
    <property type="entry name" value="VanZ"/>
    <property type="match status" value="1"/>
</dbReference>
<organism evidence="3 4">
    <name type="scientific">Candidatus Aquicultor primus</name>
    <dbReference type="NCBI Taxonomy" id="1797195"/>
    <lineage>
        <taxon>Bacteria</taxon>
        <taxon>Bacillati</taxon>
        <taxon>Actinomycetota</taxon>
        <taxon>Candidatus Aquicultoria</taxon>
        <taxon>Candidatus Aquicultorales</taxon>
        <taxon>Candidatus Aquicultoraceae</taxon>
        <taxon>Candidatus Aquicultor</taxon>
    </lineage>
</organism>
<keyword evidence="1" id="KW-0472">Membrane</keyword>
<feature type="transmembrane region" description="Helical" evidence="1">
    <location>
        <begin position="32"/>
        <end position="51"/>
    </location>
</feature>
<evidence type="ECO:0000259" key="2">
    <source>
        <dbReference type="Pfam" id="PF04892"/>
    </source>
</evidence>
<dbReference type="InterPro" id="IPR006976">
    <property type="entry name" value="VanZ-like"/>
</dbReference>
<dbReference type="AlphaFoldDB" id="A0A1F2UPL4"/>
<evidence type="ECO:0000313" key="4">
    <source>
        <dbReference type="Proteomes" id="UP000178086"/>
    </source>
</evidence>
<dbReference type="Proteomes" id="UP000178086">
    <property type="component" value="Unassembled WGS sequence"/>
</dbReference>
<proteinExistence type="predicted"/>
<accession>A0A1F2UPL4</accession>
<evidence type="ECO:0000313" key="3">
    <source>
        <dbReference type="EMBL" id="OFW34899.1"/>
    </source>
</evidence>
<protein>
    <recommendedName>
        <fullName evidence="2">VanZ-like domain-containing protein</fullName>
    </recommendedName>
</protein>
<dbReference type="PANTHER" id="PTHR28008:SF1">
    <property type="entry name" value="DOMAIN PROTEIN, PUTATIVE (AFU_ORTHOLOGUE AFUA_3G10980)-RELATED"/>
    <property type="match status" value="1"/>
</dbReference>
<feature type="domain" description="VanZ-like" evidence="2">
    <location>
        <begin position="34"/>
        <end position="109"/>
    </location>
</feature>
<dbReference type="NCBIfam" id="NF037970">
    <property type="entry name" value="vanZ_1"/>
    <property type="match status" value="1"/>
</dbReference>
<gene>
    <name evidence="3" type="ORF">A2074_00715</name>
</gene>
<sequence length="122" mass="13505">MNRWWQVALWAALIIILSVGPTGPEVSEFWPYAVHFFEYAILGILLFRAIVYTWKVVAGLSAIAAIAVASAYGVAMELVQLSLSYRGFGYDDIVTNCSGAALGLVVWRLGFKRDHKHGEERG</sequence>